<gene>
    <name evidence="13" type="ORF">IEN85_03570</name>
</gene>
<feature type="transmembrane region" description="Helical" evidence="12">
    <location>
        <begin position="276"/>
        <end position="300"/>
    </location>
</feature>
<dbReference type="InterPro" id="IPR038377">
    <property type="entry name" value="Na/Glc_symporter_sf"/>
</dbReference>
<dbReference type="GO" id="GO:0015293">
    <property type="term" value="F:symporter activity"/>
    <property type="evidence" value="ECO:0007669"/>
    <property type="project" value="TreeGrafter"/>
</dbReference>
<feature type="transmembrane region" description="Helical" evidence="12">
    <location>
        <begin position="161"/>
        <end position="182"/>
    </location>
</feature>
<evidence type="ECO:0000256" key="3">
    <source>
        <dbReference type="ARBA" id="ARBA00022448"/>
    </source>
</evidence>
<dbReference type="PANTHER" id="PTHR42985:SF47">
    <property type="entry name" value="INTEGRAL MEMBRANE TRANSPORT PROTEIN"/>
    <property type="match status" value="1"/>
</dbReference>
<evidence type="ECO:0000256" key="7">
    <source>
        <dbReference type="ARBA" id="ARBA00023053"/>
    </source>
</evidence>
<feature type="transmembrane region" description="Helical" evidence="12">
    <location>
        <begin position="234"/>
        <end position="255"/>
    </location>
</feature>
<feature type="transmembrane region" description="Helical" evidence="12">
    <location>
        <begin position="128"/>
        <end position="149"/>
    </location>
</feature>
<dbReference type="Proteomes" id="UP000622317">
    <property type="component" value="Unassembled WGS sequence"/>
</dbReference>
<evidence type="ECO:0008006" key="15">
    <source>
        <dbReference type="Google" id="ProtNLM"/>
    </source>
</evidence>
<dbReference type="InterPro" id="IPR001734">
    <property type="entry name" value="Na/solute_symporter"/>
</dbReference>
<feature type="transmembrane region" description="Helical" evidence="12">
    <location>
        <begin position="463"/>
        <end position="483"/>
    </location>
</feature>
<comment type="similarity">
    <text evidence="2 11">Belongs to the sodium:solute symporter (SSF) (TC 2.A.21) family.</text>
</comment>
<dbReference type="Pfam" id="PF00474">
    <property type="entry name" value="SSF"/>
    <property type="match status" value="1"/>
</dbReference>
<dbReference type="PANTHER" id="PTHR42985">
    <property type="entry name" value="SODIUM-COUPLED MONOCARBOXYLATE TRANSPORTER"/>
    <property type="match status" value="1"/>
</dbReference>
<evidence type="ECO:0000256" key="11">
    <source>
        <dbReference type="RuleBase" id="RU362091"/>
    </source>
</evidence>
<dbReference type="AlphaFoldDB" id="A0A927F6G1"/>
<feature type="transmembrane region" description="Helical" evidence="12">
    <location>
        <begin position="439"/>
        <end position="457"/>
    </location>
</feature>
<keyword evidence="14" id="KW-1185">Reference proteome</keyword>
<evidence type="ECO:0000256" key="10">
    <source>
        <dbReference type="ARBA" id="ARBA00023201"/>
    </source>
</evidence>
<keyword evidence="4" id="KW-1003">Cell membrane</keyword>
<dbReference type="PROSITE" id="PS50283">
    <property type="entry name" value="NA_SOLUT_SYMP_3"/>
    <property type="match status" value="1"/>
</dbReference>
<name>A0A927F6G1_9BACT</name>
<dbReference type="RefSeq" id="WP_191615692.1">
    <property type="nucleotide sequence ID" value="NZ_JACYFG010000006.1"/>
</dbReference>
<evidence type="ECO:0000256" key="6">
    <source>
        <dbReference type="ARBA" id="ARBA00022989"/>
    </source>
</evidence>
<feature type="transmembrane region" description="Helical" evidence="12">
    <location>
        <begin position="377"/>
        <end position="400"/>
    </location>
</feature>
<evidence type="ECO:0000256" key="4">
    <source>
        <dbReference type="ARBA" id="ARBA00022475"/>
    </source>
</evidence>
<feature type="transmembrane region" description="Helical" evidence="12">
    <location>
        <begin position="79"/>
        <end position="99"/>
    </location>
</feature>
<evidence type="ECO:0000256" key="2">
    <source>
        <dbReference type="ARBA" id="ARBA00006434"/>
    </source>
</evidence>
<evidence type="ECO:0000313" key="14">
    <source>
        <dbReference type="Proteomes" id="UP000622317"/>
    </source>
</evidence>
<accession>A0A927F6G1</accession>
<dbReference type="InterPro" id="IPR051163">
    <property type="entry name" value="Sodium:Solute_Symporter_SSF"/>
</dbReference>
<protein>
    <recommendedName>
        <fullName evidence="15">Sodium:solute symporter</fullName>
    </recommendedName>
</protein>
<feature type="transmembrane region" description="Helical" evidence="12">
    <location>
        <begin position="45"/>
        <end position="67"/>
    </location>
</feature>
<feature type="transmembrane region" description="Helical" evidence="12">
    <location>
        <begin position="331"/>
        <end position="356"/>
    </location>
</feature>
<dbReference type="GO" id="GO:0006814">
    <property type="term" value="P:sodium ion transport"/>
    <property type="evidence" value="ECO:0007669"/>
    <property type="project" value="UniProtKB-KW"/>
</dbReference>
<reference evidence="13" key="1">
    <citation type="submission" date="2020-09" db="EMBL/GenBank/DDBJ databases">
        <title>Pelagicoccus enzymogenes sp. nov. with an EPS production, isolated from marine sediment.</title>
        <authorList>
            <person name="Feng X."/>
        </authorList>
    </citation>
    <scope>NUCLEOTIDE SEQUENCE</scope>
    <source>
        <strain evidence="13">NFK12</strain>
    </source>
</reference>
<dbReference type="Gene3D" id="1.20.1730.10">
    <property type="entry name" value="Sodium/glucose cotransporter"/>
    <property type="match status" value="1"/>
</dbReference>
<evidence type="ECO:0000313" key="13">
    <source>
        <dbReference type="EMBL" id="MBD5778556.1"/>
    </source>
</evidence>
<comment type="caution">
    <text evidence="13">The sequence shown here is derived from an EMBL/GenBank/DDBJ whole genome shotgun (WGS) entry which is preliminary data.</text>
</comment>
<evidence type="ECO:0000256" key="12">
    <source>
        <dbReference type="SAM" id="Phobius"/>
    </source>
</evidence>
<keyword evidence="10" id="KW-0739">Sodium transport</keyword>
<keyword evidence="7" id="KW-0915">Sodium</keyword>
<keyword evidence="9 12" id="KW-0472">Membrane</keyword>
<comment type="subcellular location">
    <subcellularLocation>
        <location evidence="1">Cell membrane</location>
        <topology evidence="1">Multi-pass membrane protein</topology>
    </subcellularLocation>
</comment>
<keyword evidence="5 12" id="KW-0812">Transmembrane</keyword>
<keyword evidence="3" id="KW-0813">Transport</keyword>
<feature type="transmembrane region" description="Helical" evidence="12">
    <location>
        <begin position="189"/>
        <end position="214"/>
    </location>
</feature>
<keyword evidence="6 12" id="KW-1133">Transmembrane helix</keyword>
<evidence type="ECO:0000256" key="8">
    <source>
        <dbReference type="ARBA" id="ARBA00023065"/>
    </source>
</evidence>
<sequence length="491" mass="53340">MDSSPFTAIDWTLLIAFLLGTTWFGHALRGKGQDVESFFAGGRDLPWWAVSGSLIATSTSALTFVAVPSVVFKPGGDLTFFQISIGFILGNILLAHTLLKAIYNAKYYSPYDFVEDRLGRKVANYTRLLFTIGAVLSQSVRLLSTALILSVVTGLSLQQSILVIGLFAVIWTWMGGITTVIWTDFLQLMIFVCGSLFILANLLFALPGGLTQILEIADDKGKLVILNLTANPTVTYTLWVGIFGTTIFEFAQKSVDQVVTQRLYCCRNLRDAQKALYGACFANVTVWIMLAVGIGLVAFFEVNPLPTDAAAQIASEPDRIVPYYIINHLPVGVSGLLVASLFAAGISTLDSALSALSQTTTTNLLRTYIFRDRPDRFYLKLSKGCVLFWGIALSAIALLFNSTKELGLLDMGLSVPGYVYGSILGIALLAWMRVGDLRAILVGSIAATVSILLLQEYGVSFFWWYPVGAAVLIAFALATLRLIPSKSVPKA</sequence>
<evidence type="ECO:0000256" key="5">
    <source>
        <dbReference type="ARBA" id="ARBA00022692"/>
    </source>
</evidence>
<organism evidence="13 14">
    <name type="scientific">Pelagicoccus enzymogenes</name>
    <dbReference type="NCBI Taxonomy" id="2773457"/>
    <lineage>
        <taxon>Bacteria</taxon>
        <taxon>Pseudomonadati</taxon>
        <taxon>Verrucomicrobiota</taxon>
        <taxon>Opitutia</taxon>
        <taxon>Puniceicoccales</taxon>
        <taxon>Pelagicoccaceae</taxon>
        <taxon>Pelagicoccus</taxon>
    </lineage>
</organism>
<keyword evidence="8" id="KW-0406">Ion transport</keyword>
<evidence type="ECO:0000256" key="9">
    <source>
        <dbReference type="ARBA" id="ARBA00023136"/>
    </source>
</evidence>
<dbReference type="GO" id="GO:0005886">
    <property type="term" value="C:plasma membrane"/>
    <property type="evidence" value="ECO:0007669"/>
    <property type="project" value="UniProtKB-SubCell"/>
</dbReference>
<evidence type="ECO:0000256" key="1">
    <source>
        <dbReference type="ARBA" id="ARBA00004651"/>
    </source>
</evidence>
<feature type="transmembrane region" description="Helical" evidence="12">
    <location>
        <begin position="6"/>
        <end position="24"/>
    </location>
</feature>
<proteinExistence type="inferred from homology"/>
<feature type="transmembrane region" description="Helical" evidence="12">
    <location>
        <begin position="412"/>
        <end position="432"/>
    </location>
</feature>
<dbReference type="EMBL" id="JACYFG010000006">
    <property type="protein sequence ID" value="MBD5778556.1"/>
    <property type="molecule type" value="Genomic_DNA"/>
</dbReference>